<feature type="domain" description="S-adenosyl-l-methionine hydroxide adenosyltransferase N-terminal" evidence="3">
    <location>
        <begin position="4"/>
        <end position="145"/>
    </location>
</feature>
<dbReference type="Gene3D" id="3.40.50.10790">
    <property type="entry name" value="S-adenosyl-l-methionine hydroxide adenosyltransferase, N-terminal"/>
    <property type="match status" value="1"/>
</dbReference>
<dbReference type="SUPFAM" id="SSF102522">
    <property type="entry name" value="Bacterial fluorinating enzyme, N-terminal domain"/>
    <property type="match status" value="1"/>
</dbReference>
<reference evidence="5 6" key="1">
    <citation type="submission" date="2020-02" db="EMBL/GenBank/DDBJ databases">
        <title>Out from the shadows clarifying the taxonomy of the family Cryomorphaceae and related taxa by utilizing the GTDB taxonomic framework.</title>
        <authorList>
            <person name="Bowman J.P."/>
        </authorList>
    </citation>
    <scope>NUCLEOTIDE SEQUENCE [LARGE SCALE GENOMIC DNA]</scope>
    <source>
        <strain evidence="5 6">QSSC 1-22</strain>
    </source>
</reference>
<sequence>MNIVTLTSDLGTKDYYLASVKAAALTQIADVQWVDISHHIPPFDMAKAAFVLKNVWKDFPVGSFHIVGVDTDWRKAAPYVVVQKDGHFFIGADNGFFSLLFNEEPADAVYVLNLRGDEDLNFPTKSIFVPIIARLCNGTEVSEIGTLTESYKVRPGIMPVFEHNNIRGTVIYVDGYGNVITNITKQLFAEKVGDKPFHIVLRRGDTELNAISRAYNEVPEGEKLALFTLGGYLEIAINRGVEGSGGGASDLLGIKENDIIRIEIED</sequence>
<dbReference type="InterPro" id="IPR002747">
    <property type="entry name" value="SAM_OH_AdoTrfase"/>
</dbReference>
<proteinExistence type="inferred from homology"/>
<evidence type="ECO:0000313" key="5">
    <source>
        <dbReference type="EMBL" id="NEN25002.1"/>
    </source>
</evidence>
<dbReference type="InterPro" id="IPR023227">
    <property type="entry name" value="SAM_OH_AdoTrfase_C_sf"/>
</dbReference>
<keyword evidence="6" id="KW-1185">Reference proteome</keyword>
<dbReference type="Pfam" id="PF20257">
    <property type="entry name" value="SAM_HAT_C"/>
    <property type="match status" value="1"/>
</dbReference>
<dbReference type="PIRSF" id="PIRSF006779">
    <property type="entry name" value="UCP006779"/>
    <property type="match status" value="1"/>
</dbReference>
<keyword evidence="1" id="KW-0949">S-adenosyl-L-methionine</keyword>
<gene>
    <name evidence="5" type="ORF">G3O08_15990</name>
</gene>
<dbReference type="PANTHER" id="PTHR35092">
    <property type="entry name" value="CHLORINASE MJ1651"/>
    <property type="match status" value="1"/>
</dbReference>
<dbReference type="RefSeq" id="WP_163286393.1">
    <property type="nucleotide sequence ID" value="NZ_JAAGVY010000037.1"/>
</dbReference>
<dbReference type="InterPro" id="IPR046469">
    <property type="entry name" value="SAM_HAT_N"/>
</dbReference>
<name>A0A7K3WVP8_9FLAO</name>
<dbReference type="PANTHER" id="PTHR35092:SF1">
    <property type="entry name" value="CHLORINASE MJ1651"/>
    <property type="match status" value="1"/>
</dbReference>
<evidence type="ECO:0000259" key="4">
    <source>
        <dbReference type="Pfam" id="PF20257"/>
    </source>
</evidence>
<dbReference type="SUPFAM" id="SSF101852">
    <property type="entry name" value="Bacterial fluorinating enzyme, C-terminal domain"/>
    <property type="match status" value="1"/>
</dbReference>
<dbReference type="Pfam" id="PF01887">
    <property type="entry name" value="SAM_HAT_N"/>
    <property type="match status" value="1"/>
</dbReference>
<organism evidence="5 6">
    <name type="scientific">Cryomorpha ignava</name>
    <dbReference type="NCBI Taxonomy" id="101383"/>
    <lineage>
        <taxon>Bacteria</taxon>
        <taxon>Pseudomonadati</taxon>
        <taxon>Bacteroidota</taxon>
        <taxon>Flavobacteriia</taxon>
        <taxon>Flavobacteriales</taxon>
        <taxon>Cryomorphaceae</taxon>
        <taxon>Cryomorpha</taxon>
    </lineage>
</organism>
<dbReference type="InterPro" id="IPR046470">
    <property type="entry name" value="SAM_HAT_C"/>
</dbReference>
<evidence type="ECO:0000256" key="1">
    <source>
        <dbReference type="ARBA" id="ARBA00022691"/>
    </source>
</evidence>
<comment type="caution">
    <text evidence="5">The sequence shown here is derived from an EMBL/GenBank/DDBJ whole genome shotgun (WGS) entry which is preliminary data.</text>
</comment>
<comment type="similarity">
    <text evidence="2">Belongs to the SAM hydrolase / SAM-dependent halogenase family.</text>
</comment>
<evidence type="ECO:0000256" key="2">
    <source>
        <dbReference type="ARBA" id="ARBA00024035"/>
    </source>
</evidence>
<dbReference type="Proteomes" id="UP000486602">
    <property type="component" value="Unassembled WGS sequence"/>
</dbReference>
<feature type="domain" description="S-adenosyl-l-methionine hydroxide adenosyltransferase C-terminal" evidence="4">
    <location>
        <begin position="168"/>
        <end position="260"/>
    </location>
</feature>
<dbReference type="InterPro" id="IPR023228">
    <property type="entry name" value="SAM_OH_AdoTrfase_N_sf"/>
</dbReference>
<dbReference type="EMBL" id="JAAGVY010000037">
    <property type="protein sequence ID" value="NEN25002.1"/>
    <property type="molecule type" value="Genomic_DNA"/>
</dbReference>
<dbReference type="Gene3D" id="2.40.30.90">
    <property type="entry name" value="Bacterial fluorinating enzyme like"/>
    <property type="match status" value="1"/>
</dbReference>
<protein>
    <submittedName>
        <fullName evidence="5">SAM-dependent chlorinase/fluorinase</fullName>
    </submittedName>
</protein>
<evidence type="ECO:0000259" key="3">
    <source>
        <dbReference type="Pfam" id="PF01887"/>
    </source>
</evidence>
<accession>A0A7K3WVP8</accession>
<evidence type="ECO:0000313" key="6">
    <source>
        <dbReference type="Proteomes" id="UP000486602"/>
    </source>
</evidence>
<dbReference type="AlphaFoldDB" id="A0A7K3WVP8"/>